<evidence type="ECO:0000313" key="1">
    <source>
        <dbReference type="EMBL" id="OHU75800.1"/>
    </source>
</evidence>
<organism evidence="1 2">
    <name type="scientific">Mycobacteroides chelonae</name>
    <name type="common">Mycobacterium chelonae</name>
    <dbReference type="NCBI Taxonomy" id="1774"/>
    <lineage>
        <taxon>Bacteria</taxon>
        <taxon>Bacillati</taxon>
        <taxon>Actinomycetota</taxon>
        <taxon>Actinomycetes</taxon>
        <taxon>Mycobacteriales</taxon>
        <taxon>Mycobacteriaceae</taxon>
        <taxon>Mycobacteroides</taxon>
    </lineage>
</organism>
<name>A0A1S1LY01_MYCCH</name>
<reference evidence="1 2" key="1">
    <citation type="submission" date="2016-10" db="EMBL/GenBank/DDBJ databases">
        <title>Evaluation of Human, Veterinary and Environmental Mycobacterium chelonae Isolates by Core Genome Phylogenomic Analysis, Targeted Gene Comparison, and Anti-microbial Susceptibility Patterns: A Tale of Mistaken Identities.</title>
        <authorList>
            <person name="Fogelson S.B."/>
            <person name="Camus A.C."/>
            <person name="Lorenz W."/>
            <person name="Vasireddy R."/>
            <person name="Vasireddy S."/>
            <person name="Smith T."/>
            <person name="Brown-Elliott B.A."/>
            <person name="Wallace R.J.Jr."/>
            <person name="Hasan N.A."/>
            <person name="Reischl U."/>
            <person name="Sanchez S."/>
        </authorList>
    </citation>
    <scope>NUCLEOTIDE SEQUENCE [LARGE SCALE GENOMIC DNA]</scope>
    <source>
        <strain evidence="1 2">15518</strain>
    </source>
</reference>
<keyword evidence="2" id="KW-1185">Reference proteome</keyword>
<proteinExistence type="predicted"/>
<protein>
    <submittedName>
        <fullName evidence="1">Uncharacterized protein</fullName>
    </submittedName>
</protein>
<dbReference type="AlphaFoldDB" id="A0A1S1LY01"/>
<dbReference type="Proteomes" id="UP000179441">
    <property type="component" value="Unassembled WGS sequence"/>
</dbReference>
<accession>A0A1S1LY01</accession>
<gene>
    <name evidence="1" type="ORF">BKG84_26635</name>
</gene>
<dbReference type="EMBL" id="MLIS01000113">
    <property type="protein sequence ID" value="OHU75800.1"/>
    <property type="molecule type" value="Genomic_DNA"/>
</dbReference>
<sequence>MATIYDLRIYCGQNVLLVNDVGHPVLPQVREVDCWLDRGGDATYPYPPALGPGRNDVVIELLIEGVGAFNPWICARTDVVQWAAVVRRIA</sequence>
<evidence type="ECO:0000313" key="2">
    <source>
        <dbReference type="Proteomes" id="UP000179441"/>
    </source>
</evidence>
<comment type="caution">
    <text evidence="1">The sequence shown here is derived from an EMBL/GenBank/DDBJ whole genome shotgun (WGS) entry which is preliminary data.</text>
</comment>